<dbReference type="FunCoup" id="A0A3N0V0X4">
    <property type="interactions" value="164"/>
</dbReference>
<evidence type="ECO:0000256" key="1">
    <source>
        <dbReference type="ARBA" id="ARBA00023015"/>
    </source>
</evidence>
<reference evidence="5 6" key="1">
    <citation type="submission" date="2018-10" db="EMBL/GenBank/DDBJ databases">
        <authorList>
            <person name="Chen W.-M."/>
        </authorList>
    </citation>
    <scope>NUCLEOTIDE SEQUENCE [LARGE SCALE GENOMIC DNA]</scope>
    <source>
        <strain evidence="5 6">THS-13</strain>
    </source>
</reference>
<dbReference type="Proteomes" id="UP000282106">
    <property type="component" value="Unassembled WGS sequence"/>
</dbReference>
<proteinExistence type="predicted"/>
<dbReference type="PROSITE" id="PS50995">
    <property type="entry name" value="HTH_MARR_2"/>
    <property type="match status" value="1"/>
</dbReference>
<evidence type="ECO:0000259" key="4">
    <source>
        <dbReference type="PROSITE" id="PS50995"/>
    </source>
</evidence>
<evidence type="ECO:0000313" key="6">
    <source>
        <dbReference type="Proteomes" id="UP000282106"/>
    </source>
</evidence>
<accession>A0A3N0V0X4</accession>
<dbReference type="Pfam" id="PF01047">
    <property type="entry name" value="MarR"/>
    <property type="match status" value="1"/>
</dbReference>
<keyword evidence="1" id="KW-0805">Transcription regulation</keyword>
<evidence type="ECO:0000256" key="2">
    <source>
        <dbReference type="ARBA" id="ARBA00023125"/>
    </source>
</evidence>
<dbReference type="PANTHER" id="PTHR33164:SF64">
    <property type="entry name" value="TRANSCRIPTIONAL REGULATOR SLYA"/>
    <property type="match status" value="1"/>
</dbReference>
<feature type="domain" description="HTH marR-type" evidence="4">
    <location>
        <begin position="9"/>
        <end position="141"/>
    </location>
</feature>
<comment type="caution">
    <text evidence="5">The sequence shown here is derived from an EMBL/GenBank/DDBJ whole genome shotgun (WGS) entry which is preliminary data.</text>
</comment>
<dbReference type="SUPFAM" id="SSF46785">
    <property type="entry name" value="Winged helix' DNA-binding domain"/>
    <property type="match status" value="1"/>
</dbReference>
<dbReference type="InterPro" id="IPR039422">
    <property type="entry name" value="MarR/SlyA-like"/>
</dbReference>
<dbReference type="InParanoid" id="A0A3N0V0X4"/>
<dbReference type="EMBL" id="RJVO01000009">
    <property type="protein sequence ID" value="ROH86447.1"/>
    <property type="molecule type" value="Genomic_DNA"/>
</dbReference>
<keyword evidence="2" id="KW-0238">DNA-binding</keyword>
<dbReference type="GO" id="GO:0006950">
    <property type="term" value="P:response to stress"/>
    <property type="evidence" value="ECO:0007669"/>
    <property type="project" value="TreeGrafter"/>
</dbReference>
<gene>
    <name evidence="5" type="ORF">ED208_15535</name>
</gene>
<dbReference type="GO" id="GO:0003677">
    <property type="term" value="F:DNA binding"/>
    <property type="evidence" value="ECO:0007669"/>
    <property type="project" value="UniProtKB-KW"/>
</dbReference>
<dbReference type="PANTHER" id="PTHR33164">
    <property type="entry name" value="TRANSCRIPTIONAL REGULATOR, MARR FAMILY"/>
    <property type="match status" value="1"/>
</dbReference>
<evidence type="ECO:0000256" key="3">
    <source>
        <dbReference type="ARBA" id="ARBA00023163"/>
    </source>
</evidence>
<dbReference type="RefSeq" id="WP_123212842.1">
    <property type="nucleotide sequence ID" value="NZ_RJVO01000009.1"/>
</dbReference>
<dbReference type="PRINTS" id="PR00598">
    <property type="entry name" value="HTHMARR"/>
</dbReference>
<dbReference type="Gene3D" id="1.10.10.10">
    <property type="entry name" value="Winged helix-like DNA-binding domain superfamily/Winged helix DNA-binding domain"/>
    <property type="match status" value="1"/>
</dbReference>
<protein>
    <submittedName>
        <fullName evidence="5">MarR family transcriptional regulator</fullName>
    </submittedName>
</protein>
<sequence length="150" mass="16699">MSKTPAPPPVTVTSLLMEVSRLLRARFREQAQDWELTQPQWLALAHLNKTPGLTQSELAERLEVSKVTVTQLVDRLEKSGWLRREAHESDRRATRLQLTDKAAPVTAELWRVGAVVRGQALAGLSAGEREQLESLLQRVKTNLSGAAAKE</sequence>
<organism evidence="5 6">
    <name type="scientific">Stagnimonas aquatica</name>
    <dbReference type="NCBI Taxonomy" id="2689987"/>
    <lineage>
        <taxon>Bacteria</taxon>
        <taxon>Pseudomonadati</taxon>
        <taxon>Pseudomonadota</taxon>
        <taxon>Gammaproteobacteria</taxon>
        <taxon>Nevskiales</taxon>
        <taxon>Nevskiaceae</taxon>
        <taxon>Stagnimonas</taxon>
    </lineage>
</organism>
<keyword evidence="3" id="KW-0804">Transcription</keyword>
<dbReference type="AlphaFoldDB" id="A0A3N0V0X4"/>
<name>A0A3N0V0X4_9GAMM</name>
<dbReference type="InterPro" id="IPR036390">
    <property type="entry name" value="WH_DNA-bd_sf"/>
</dbReference>
<keyword evidence="6" id="KW-1185">Reference proteome</keyword>
<dbReference type="InterPro" id="IPR036388">
    <property type="entry name" value="WH-like_DNA-bd_sf"/>
</dbReference>
<dbReference type="SMART" id="SM00347">
    <property type="entry name" value="HTH_MARR"/>
    <property type="match status" value="1"/>
</dbReference>
<dbReference type="GO" id="GO:0003700">
    <property type="term" value="F:DNA-binding transcription factor activity"/>
    <property type="evidence" value="ECO:0007669"/>
    <property type="project" value="InterPro"/>
</dbReference>
<dbReference type="InterPro" id="IPR000835">
    <property type="entry name" value="HTH_MarR-typ"/>
</dbReference>
<evidence type="ECO:0000313" key="5">
    <source>
        <dbReference type="EMBL" id="ROH86447.1"/>
    </source>
</evidence>